<dbReference type="AlphaFoldDB" id="A0A5C2RSY2"/>
<feature type="DNA-binding region" description="Homeobox" evidence="1">
    <location>
        <begin position="221"/>
        <end position="281"/>
    </location>
</feature>
<feature type="compositionally biased region" description="Polar residues" evidence="3">
    <location>
        <begin position="7"/>
        <end position="27"/>
    </location>
</feature>
<sequence length="347" mass="38078">MSFPYPNDNNTIHHITPSASQISSHSALGNWDGSRPPPPLNRNHAPAAPAYVTPHVPPPIHNNPPFPPAPSHAGGGQVHGPHMAVPGGHPPAPAVYGGTSNFSGVSSHAAYGQYGGAFPHGPAGVPGPMLSVPNQYAPPTLQSEWRGSSSVASGFQQVAHRGYAPEPLPPTISSIHEESGQAQRPACTHCYLSSRKCDRSMPSCGRCQADGLASTCVFRSVTDTRAVTYKVVMDVLDEYYQTQSKLPTYEERLMLSRRTGCRTEDIRNWFGGKRYRDPNYVPSDVPSRSLTGKKPNKKVNEVQTAFLEDYFRRNDNPNGPQRDWIADQLGTDVDTERIYNWFIERRR</sequence>
<dbReference type="EMBL" id="ML122302">
    <property type="protein sequence ID" value="RPD54772.1"/>
    <property type="molecule type" value="Genomic_DNA"/>
</dbReference>
<evidence type="ECO:0000259" key="5">
    <source>
        <dbReference type="PROSITE" id="PS50071"/>
    </source>
</evidence>
<dbReference type="GO" id="GO:0008270">
    <property type="term" value="F:zinc ion binding"/>
    <property type="evidence" value="ECO:0007669"/>
    <property type="project" value="InterPro"/>
</dbReference>
<accession>A0A5C2RSY2</accession>
<feature type="domain" description="Homeobox" evidence="5">
    <location>
        <begin position="219"/>
        <end position="280"/>
    </location>
</feature>
<keyword evidence="7" id="KW-1185">Reference proteome</keyword>
<evidence type="ECO:0000259" key="4">
    <source>
        <dbReference type="PROSITE" id="PS50048"/>
    </source>
</evidence>
<evidence type="ECO:0000313" key="6">
    <source>
        <dbReference type="EMBL" id="RPD54772.1"/>
    </source>
</evidence>
<name>A0A5C2RSY2_9APHY</name>
<dbReference type="GO" id="GO:0003677">
    <property type="term" value="F:DNA binding"/>
    <property type="evidence" value="ECO:0007669"/>
    <property type="project" value="UniProtKB-UniRule"/>
</dbReference>
<keyword evidence="1 2" id="KW-0539">Nucleus</keyword>
<dbReference type="GO" id="GO:0005634">
    <property type="term" value="C:nucleus"/>
    <property type="evidence" value="ECO:0007669"/>
    <property type="project" value="UniProtKB-SubCell"/>
</dbReference>
<feature type="region of interest" description="Disordered" evidence="3">
    <location>
        <begin position="1"/>
        <end position="92"/>
    </location>
</feature>
<protein>
    <recommendedName>
        <fullName evidence="8">Homeobox domain-containing protein</fullName>
    </recommendedName>
</protein>
<reference evidence="6" key="1">
    <citation type="journal article" date="2018" name="Genome Biol. Evol.">
        <title>Genomics and development of Lentinus tigrinus, a white-rot wood-decaying mushroom with dimorphic fruiting bodies.</title>
        <authorList>
            <person name="Wu B."/>
            <person name="Xu Z."/>
            <person name="Knudson A."/>
            <person name="Carlson A."/>
            <person name="Chen N."/>
            <person name="Kovaka S."/>
            <person name="LaButti K."/>
            <person name="Lipzen A."/>
            <person name="Pennachio C."/>
            <person name="Riley R."/>
            <person name="Schakwitz W."/>
            <person name="Umezawa K."/>
            <person name="Ohm R.A."/>
            <person name="Grigoriev I.V."/>
            <person name="Nagy L.G."/>
            <person name="Gibbons J."/>
            <person name="Hibbett D."/>
        </authorList>
    </citation>
    <scope>NUCLEOTIDE SEQUENCE [LARGE SCALE GENOMIC DNA]</scope>
    <source>
        <strain evidence="6">ALCF2SS1-6</strain>
    </source>
</reference>
<dbReference type="CDD" id="cd00086">
    <property type="entry name" value="homeodomain"/>
    <property type="match status" value="2"/>
</dbReference>
<dbReference type="Gene3D" id="4.10.240.10">
    <property type="entry name" value="Zn(2)-C6 fungal-type DNA-binding domain"/>
    <property type="match status" value="1"/>
</dbReference>
<keyword evidence="1 2" id="KW-0238">DNA-binding</keyword>
<dbReference type="CDD" id="cd00067">
    <property type="entry name" value="GAL4"/>
    <property type="match status" value="1"/>
</dbReference>
<proteinExistence type="predicted"/>
<dbReference type="SMART" id="SM00389">
    <property type="entry name" value="HOX"/>
    <property type="match status" value="2"/>
</dbReference>
<evidence type="ECO:0000256" key="2">
    <source>
        <dbReference type="RuleBase" id="RU000682"/>
    </source>
</evidence>
<dbReference type="InterPro" id="IPR001138">
    <property type="entry name" value="Zn2Cys6_DnaBD"/>
</dbReference>
<gene>
    <name evidence="6" type="ORF">L227DRAFT_342229</name>
</gene>
<evidence type="ECO:0000313" key="7">
    <source>
        <dbReference type="Proteomes" id="UP000313359"/>
    </source>
</evidence>
<dbReference type="SUPFAM" id="SSF57701">
    <property type="entry name" value="Zn2/Cys6 DNA-binding domain"/>
    <property type="match status" value="1"/>
</dbReference>
<dbReference type="InterPro" id="IPR009057">
    <property type="entry name" value="Homeodomain-like_sf"/>
</dbReference>
<feature type="domain" description="Zn(2)-C6 fungal-type" evidence="4">
    <location>
        <begin position="186"/>
        <end position="218"/>
    </location>
</feature>
<comment type="subcellular location">
    <subcellularLocation>
        <location evidence="1 2">Nucleus</location>
    </subcellularLocation>
</comment>
<dbReference type="Pfam" id="PF00172">
    <property type="entry name" value="Zn_clus"/>
    <property type="match status" value="1"/>
</dbReference>
<dbReference type="SUPFAM" id="SSF46689">
    <property type="entry name" value="Homeodomain-like"/>
    <property type="match status" value="2"/>
</dbReference>
<evidence type="ECO:0000256" key="3">
    <source>
        <dbReference type="SAM" id="MobiDB-lite"/>
    </source>
</evidence>
<dbReference type="GO" id="GO:0000981">
    <property type="term" value="F:DNA-binding transcription factor activity, RNA polymerase II-specific"/>
    <property type="evidence" value="ECO:0007669"/>
    <property type="project" value="InterPro"/>
</dbReference>
<organism evidence="6 7">
    <name type="scientific">Lentinus tigrinus ALCF2SS1-6</name>
    <dbReference type="NCBI Taxonomy" id="1328759"/>
    <lineage>
        <taxon>Eukaryota</taxon>
        <taxon>Fungi</taxon>
        <taxon>Dikarya</taxon>
        <taxon>Basidiomycota</taxon>
        <taxon>Agaricomycotina</taxon>
        <taxon>Agaricomycetes</taxon>
        <taxon>Polyporales</taxon>
        <taxon>Polyporaceae</taxon>
        <taxon>Lentinus</taxon>
    </lineage>
</organism>
<evidence type="ECO:0008006" key="8">
    <source>
        <dbReference type="Google" id="ProtNLM"/>
    </source>
</evidence>
<dbReference type="Gene3D" id="1.10.10.60">
    <property type="entry name" value="Homeodomain-like"/>
    <property type="match status" value="2"/>
</dbReference>
<dbReference type="PROSITE" id="PS50048">
    <property type="entry name" value="ZN2_CY6_FUNGAL_2"/>
    <property type="match status" value="1"/>
</dbReference>
<dbReference type="OrthoDB" id="2765982at2759"/>
<dbReference type="Proteomes" id="UP000313359">
    <property type="component" value="Unassembled WGS sequence"/>
</dbReference>
<dbReference type="Pfam" id="PF00046">
    <property type="entry name" value="Homeodomain"/>
    <property type="match status" value="1"/>
</dbReference>
<feature type="compositionally biased region" description="Pro residues" evidence="3">
    <location>
        <begin position="55"/>
        <end position="70"/>
    </location>
</feature>
<evidence type="ECO:0000256" key="1">
    <source>
        <dbReference type="PROSITE-ProRule" id="PRU00108"/>
    </source>
</evidence>
<feature type="domain" description="Homeobox" evidence="5">
    <location>
        <begin position="290"/>
        <end position="347"/>
    </location>
</feature>
<keyword evidence="1 2" id="KW-0371">Homeobox</keyword>
<dbReference type="InterPro" id="IPR036864">
    <property type="entry name" value="Zn2-C6_fun-type_DNA-bd_sf"/>
</dbReference>
<dbReference type="PROSITE" id="PS50071">
    <property type="entry name" value="HOMEOBOX_2"/>
    <property type="match status" value="2"/>
</dbReference>
<dbReference type="InterPro" id="IPR001356">
    <property type="entry name" value="HD"/>
</dbReference>